<feature type="domain" description="GerMN" evidence="2">
    <location>
        <begin position="72"/>
        <end position="160"/>
    </location>
</feature>
<evidence type="ECO:0000313" key="4">
    <source>
        <dbReference type="Proteomes" id="UP000294697"/>
    </source>
</evidence>
<dbReference type="Proteomes" id="UP000294697">
    <property type="component" value="Unassembled WGS sequence"/>
</dbReference>
<organism evidence="3 4">
    <name type="scientific">Halanaerobium saccharolyticum</name>
    <dbReference type="NCBI Taxonomy" id="43595"/>
    <lineage>
        <taxon>Bacteria</taxon>
        <taxon>Bacillati</taxon>
        <taxon>Bacillota</taxon>
        <taxon>Clostridia</taxon>
        <taxon>Halanaerobiales</taxon>
        <taxon>Halanaerobiaceae</taxon>
        <taxon>Halanaerobium</taxon>
    </lineage>
</organism>
<gene>
    <name evidence="3" type="ORF">C8C77_11538</name>
</gene>
<dbReference type="Pfam" id="PF10646">
    <property type="entry name" value="Germane"/>
    <property type="match status" value="1"/>
</dbReference>
<evidence type="ECO:0000313" key="3">
    <source>
        <dbReference type="EMBL" id="TDW02636.1"/>
    </source>
</evidence>
<dbReference type="InterPro" id="IPR019606">
    <property type="entry name" value="GerMN"/>
</dbReference>
<name>A0A4R7YXG9_9FIRM</name>
<reference evidence="3 4" key="1">
    <citation type="submission" date="2019-03" db="EMBL/GenBank/DDBJ databases">
        <title>Subsurface microbial communities from deep shales in Ohio and West Virginia, USA.</title>
        <authorList>
            <person name="Wrighton K."/>
        </authorList>
    </citation>
    <scope>NUCLEOTIDE SEQUENCE [LARGE SCALE GENOMIC DNA]</scope>
    <source>
        <strain evidence="3 4">MSL9.2</strain>
    </source>
</reference>
<protein>
    <submittedName>
        <fullName evidence="3">Sporulation and spore germination protein</fullName>
    </submittedName>
</protein>
<feature type="transmembrane region" description="Helical" evidence="1">
    <location>
        <begin position="16"/>
        <end position="37"/>
    </location>
</feature>
<dbReference type="RefSeq" id="WP_111572014.1">
    <property type="nucleotide sequence ID" value="NZ_QLME01000008.1"/>
</dbReference>
<sequence>MAAEKKKLSSDRKRKLLLILRILILTGAVVYLLFLFYNNYLLEDKLQVYFATADASHLRAESRELDQESDIYLQLFEELKAGPESDDLAETIPEGSKLLNYQLDNQLLSLNFNQALKNNHWGGSTGERLTVYSIVNSYTSLSEVESVKILLEGEEVESLVGHLDLSRPLMYNQKLTEGS</sequence>
<dbReference type="AlphaFoldDB" id="A0A4R7YXG9"/>
<evidence type="ECO:0000256" key="1">
    <source>
        <dbReference type="SAM" id="Phobius"/>
    </source>
</evidence>
<comment type="caution">
    <text evidence="3">The sequence shown here is derived from an EMBL/GenBank/DDBJ whole genome shotgun (WGS) entry which is preliminary data.</text>
</comment>
<keyword evidence="1" id="KW-0472">Membrane</keyword>
<accession>A0A4R7YXG9</accession>
<dbReference type="EMBL" id="SODA01000015">
    <property type="protein sequence ID" value="TDW02636.1"/>
    <property type="molecule type" value="Genomic_DNA"/>
</dbReference>
<keyword evidence="1" id="KW-0812">Transmembrane</keyword>
<dbReference type="OrthoDB" id="9809406at2"/>
<evidence type="ECO:0000259" key="2">
    <source>
        <dbReference type="SMART" id="SM00909"/>
    </source>
</evidence>
<proteinExistence type="predicted"/>
<keyword evidence="1" id="KW-1133">Transmembrane helix</keyword>
<dbReference type="SMART" id="SM00909">
    <property type="entry name" value="Germane"/>
    <property type="match status" value="1"/>
</dbReference>